<evidence type="ECO:0000256" key="1">
    <source>
        <dbReference type="ARBA" id="ARBA00004141"/>
    </source>
</evidence>
<evidence type="ECO:0000259" key="6">
    <source>
        <dbReference type="Pfam" id="PF04932"/>
    </source>
</evidence>
<dbReference type="AlphaFoldDB" id="A0A1J5PEK1"/>
<comment type="caution">
    <text evidence="7">The sequence shown here is derived from an EMBL/GenBank/DDBJ whole genome shotgun (WGS) entry which is preliminary data.</text>
</comment>
<evidence type="ECO:0000256" key="5">
    <source>
        <dbReference type="SAM" id="Phobius"/>
    </source>
</evidence>
<evidence type="ECO:0000256" key="3">
    <source>
        <dbReference type="ARBA" id="ARBA00022989"/>
    </source>
</evidence>
<feature type="transmembrane region" description="Helical" evidence="5">
    <location>
        <begin position="191"/>
        <end position="212"/>
    </location>
</feature>
<dbReference type="GO" id="GO:0016874">
    <property type="term" value="F:ligase activity"/>
    <property type="evidence" value="ECO:0007669"/>
    <property type="project" value="UniProtKB-KW"/>
</dbReference>
<accession>A0A1J5PEK1</accession>
<keyword evidence="2 5" id="KW-0812">Transmembrane</keyword>
<name>A0A1J5PEK1_9ZZZZ</name>
<dbReference type="GO" id="GO:0016020">
    <property type="term" value="C:membrane"/>
    <property type="evidence" value="ECO:0007669"/>
    <property type="project" value="UniProtKB-SubCell"/>
</dbReference>
<feature type="transmembrane region" description="Helical" evidence="5">
    <location>
        <begin position="93"/>
        <end position="113"/>
    </location>
</feature>
<feature type="transmembrane region" description="Helical" evidence="5">
    <location>
        <begin position="30"/>
        <end position="49"/>
    </location>
</feature>
<gene>
    <name evidence="7" type="ORF">GALL_524890</name>
</gene>
<feature type="domain" description="O-antigen ligase-related" evidence="6">
    <location>
        <begin position="57"/>
        <end position="156"/>
    </location>
</feature>
<evidence type="ECO:0000313" key="7">
    <source>
        <dbReference type="EMBL" id="OIQ65948.1"/>
    </source>
</evidence>
<comment type="subcellular location">
    <subcellularLocation>
        <location evidence="1">Membrane</location>
        <topology evidence="1">Multi-pass membrane protein</topology>
    </subcellularLocation>
</comment>
<reference evidence="7" key="1">
    <citation type="submission" date="2016-10" db="EMBL/GenBank/DDBJ databases">
        <title>Sequence of Gallionella enrichment culture.</title>
        <authorList>
            <person name="Poehlein A."/>
            <person name="Muehling M."/>
            <person name="Daniel R."/>
        </authorList>
    </citation>
    <scope>NUCLEOTIDE SEQUENCE</scope>
</reference>
<feature type="transmembrane region" description="Helical" evidence="5">
    <location>
        <begin position="224"/>
        <end position="248"/>
    </location>
</feature>
<protein>
    <submittedName>
        <fullName evidence="7">O-antigen ligase</fullName>
    </submittedName>
</protein>
<evidence type="ECO:0000256" key="2">
    <source>
        <dbReference type="ARBA" id="ARBA00022692"/>
    </source>
</evidence>
<sequence>MTGYPYRTFLYIFYVSGGETNNVLMRNIGLCWEPGVLQLILNLFLFFSIKRGRSILFLALVALTVVSTFSTAGYIIMILNIIYFVLLQLRRKINISLLIFMGLIFSTGLFALIQQNISAKFDSTNTSGLARLRDYEIGIELISEKPILGHGIFDQKYLLSKTALINIESNIFSKGYLSDYGNFSGGYTDGLLGLACWYGVPIAIYIYILTYKNKFVSDKWYEKLIMFLILCLACISEPITYTSLFLLFPFSVLVFNRNSAKSNKKKNNVFLMAQRKVIESSMNNFNV</sequence>
<proteinExistence type="predicted"/>
<evidence type="ECO:0000256" key="4">
    <source>
        <dbReference type="ARBA" id="ARBA00023136"/>
    </source>
</evidence>
<keyword evidence="3 5" id="KW-1133">Transmembrane helix</keyword>
<dbReference type="InterPro" id="IPR007016">
    <property type="entry name" value="O-antigen_ligase-rel_domated"/>
</dbReference>
<dbReference type="Pfam" id="PF04932">
    <property type="entry name" value="Wzy_C"/>
    <property type="match status" value="1"/>
</dbReference>
<organism evidence="7">
    <name type="scientific">mine drainage metagenome</name>
    <dbReference type="NCBI Taxonomy" id="410659"/>
    <lineage>
        <taxon>unclassified sequences</taxon>
        <taxon>metagenomes</taxon>
        <taxon>ecological metagenomes</taxon>
    </lineage>
</organism>
<feature type="transmembrane region" description="Helical" evidence="5">
    <location>
        <begin position="55"/>
        <end position="86"/>
    </location>
</feature>
<dbReference type="EMBL" id="MLJW01006941">
    <property type="protein sequence ID" value="OIQ65948.1"/>
    <property type="molecule type" value="Genomic_DNA"/>
</dbReference>
<keyword evidence="7" id="KW-0436">Ligase</keyword>
<keyword evidence="4 5" id="KW-0472">Membrane</keyword>